<dbReference type="InterPro" id="IPR029063">
    <property type="entry name" value="SAM-dependent_MTases_sf"/>
</dbReference>
<reference evidence="2" key="1">
    <citation type="journal article" date="2019" name="Int. J. Syst. Evol. Microbiol.">
        <title>The Global Catalogue of Microorganisms (GCM) 10K type strain sequencing project: providing services to taxonomists for standard genome sequencing and annotation.</title>
        <authorList>
            <consortium name="The Broad Institute Genomics Platform"/>
            <consortium name="The Broad Institute Genome Sequencing Center for Infectious Disease"/>
            <person name="Wu L."/>
            <person name="Ma J."/>
        </authorList>
    </citation>
    <scope>NUCLEOTIDE SEQUENCE [LARGE SCALE GENOMIC DNA]</scope>
    <source>
        <strain evidence="2">JCM 17841</strain>
    </source>
</reference>
<accession>A0ABP8QQQ6</accession>
<dbReference type="EMBL" id="BAABGQ010000009">
    <property type="protein sequence ID" value="GAA4506607.1"/>
    <property type="molecule type" value="Genomic_DNA"/>
</dbReference>
<dbReference type="Gene3D" id="3.40.50.150">
    <property type="entry name" value="Vaccinia Virus protein VP39"/>
    <property type="match status" value="1"/>
</dbReference>
<evidence type="ECO:0000313" key="2">
    <source>
        <dbReference type="Proteomes" id="UP001501243"/>
    </source>
</evidence>
<gene>
    <name evidence="1" type="ORF">GCM10023172_35990</name>
</gene>
<protein>
    <recommendedName>
        <fullName evidence="3">Methyltransferase</fullName>
    </recommendedName>
</protein>
<evidence type="ECO:0008006" key="3">
    <source>
        <dbReference type="Google" id="ProtNLM"/>
    </source>
</evidence>
<organism evidence="1 2">
    <name type="scientific">Hymenobacter ginsengisoli</name>
    <dbReference type="NCBI Taxonomy" id="1051626"/>
    <lineage>
        <taxon>Bacteria</taxon>
        <taxon>Pseudomonadati</taxon>
        <taxon>Bacteroidota</taxon>
        <taxon>Cytophagia</taxon>
        <taxon>Cytophagales</taxon>
        <taxon>Hymenobacteraceae</taxon>
        <taxon>Hymenobacter</taxon>
    </lineage>
</organism>
<evidence type="ECO:0000313" key="1">
    <source>
        <dbReference type="EMBL" id="GAA4506607.1"/>
    </source>
</evidence>
<dbReference type="SUPFAM" id="SSF53335">
    <property type="entry name" value="S-adenosyl-L-methionine-dependent methyltransferases"/>
    <property type="match status" value="1"/>
</dbReference>
<name>A0ABP8QQQ6_9BACT</name>
<sequence length="409" mass="45558">MHIQLFNTDSEYTKSLGKAVRAAVENHIDGRPTEKTLHQIIVQSAGAYPVDVLATLNSLGISYQEDHWAYRANTLSKSESELAVPPSLFADPHPADYDWRFDSATVLNLTDRLMAEAKGGKIALFGTKTVFPPLIELGADVTLFNKSKAILDDLRSAGYTAGLVECDLALPLPAYSNSYSVVLADPPWYLDYYQAFLRRTAELLRVGGIMYLSVLPELTRPGAKAERMVLLEEAAAVGMVLVNQVAGSVSYETPGFEQQSLNAYGLYCQNWRRGDLWVFEKQQESNEGLVEPVTIDEPIWVEYRVGRKRIKVKPGNPVDMTPFSYRAADPSGTILTQVSRRSPFRKDIDVWSSDNYAYTVTGICVLHECFRQLEANHSIPQIVSTLVSQGLIHHKEQADLIALLDELTQ</sequence>
<dbReference type="CDD" id="cd02440">
    <property type="entry name" value="AdoMet_MTases"/>
    <property type="match status" value="1"/>
</dbReference>
<keyword evidence="2" id="KW-1185">Reference proteome</keyword>
<comment type="caution">
    <text evidence="1">The sequence shown here is derived from an EMBL/GenBank/DDBJ whole genome shotgun (WGS) entry which is preliminary data.</text>
</comment>
<proteinExistence type="predicted"/>
<dbReference type="RefSeq" id="WP_208133659.1">
    <property type="nucleotide sequence ID" value="NZ_BAABGQ010000009.1"/>
</dbReference>
<dbReference type="Proteomes" id="UP001501243">
    <property type="component" value="Unassembled WGS sequence"/>
</dbReference>